<reference evidence="1 2" key="1">
    <citation type="journal article" date="2006" name="J. Bacteriol.">
        <title>The genome sequence of the obligately chemolithoautotrophic, facultatively anaerobic bacterium Thiobacillus denitrificans.</title>
        <authorList>
            <person name="Beller H.R."/>
            <person name="Chain P.S."/>
            <person name="Letain T.E."/>
            <person name="Chakicherla A."/>
            <person name="Larimer F.W."/>
            <person name="Richardson P.M."/>
            <person name="Coleman M.A."/>
            <person name="Wood A.P."/>
            <person name="Kelly D.P."/>
        </authorList>
    </citation>
    <scope>NUCLEOTIDE SEQUENCE [LARGE SCALE GENOMIC DNA]</scope>
    <source>
        <strain evidence="1 2">ATCC 25259</strain>
    </source>
</reference>
<dbReference type="OrthoDB" id="8565816at2"/>
<dbReference type="AlphaFoldDB" id="Q3SIY5"/>
<proteinExistence type="predicted"/>
<gene>
    <name evidence="1" type="ordered locus">Tbd_1437</name>
</gene>
<dbReference type="STRING" id="292415.Tbd_1437"/>
<dbReference type="KEGG" id="tbd:Tbd_1437"/>
<name>Q3SIY5_THIDA</name>
<keyword evidence="2" id="KW-1185">Reference proteome</keyword>
<dbReference type="Proteomes" id="UP000008291">
    <property type="component" value="Chromosome"/>
</dbReference>
<protein>
    <submittedName>
        <fullName evidence="1">Uncharacterized protein</fullName>
    </submittedName>
</protein>
<organism evidence="1 2">
    <name type="scientific">Thiobacillus denitrificans (strain ATCC 25259 / T1)</name>
    <dbReference type="NCBI Taxonomy" id="292415"/>
    <lineage>
        <taxon>Bacteria</taxon>
        <taxon>Pseudomonadati</taxon>
        <taxon>Pseudomonadota</taxon>
        <taxon>Betaproteobacteria</taxon>
        <taxon>Nitrosomonadales</taxon>
        <taxon>Thiobacillaceae</taxon>
        <taxon>Thiobacillus</taxon>
    </lineage>
</organism>
<dbReference type="RefSeq" id="WP_011311949.1">
    <property type="nucleotide sequence ID" value="NC_007404.1"/>
</dbReference>
<evidence type="ECO:0000313" key="1">
    <source>
        <dbReference type="EMBL" id="AAZ97390.1"/>
    </source>
</evidence>
<evidence type="ECO:0000313" key="2">
    <source>
        <dbReference type="Proteomes" id="UP000008291"/>
    </source>
</evidence>
<dbReference type="HOGENOM" id="CLU_115745_0_0_4"/>
<dbReference type="eggNOG" id="COG3167">
    <property type="taxonomic scope" value="Bacteria"/>
</dbReference>
<accession>Q3SIY5</accession>
<sequence length="176" mass="18846">MNALLWRLRQGARRLGATGLVGLALLAAALGLQLTAVTATQASVAAKEARLAQLRVAAQARAAHPAPPPVDPLARLPAKGSASRQIGELERLARDHGLELPRGQYSVSALSGTPLLRWQLVLPVEASYAPLHAFLVAALAHSPNLTLDEFKLKRERIESPELQAELRLSLFVEAKP</sequence>
<dbReference type="EMBL" id="CP000116">
    <property type="protein sequence ID" value="AAZ97390.1"/>
    <property type="molecule type" value="Genomic_DNA"/>
</dbReference>